<proteinExistence type="predicted"/>
<feature type="region of interest" description="Disordered" evidence="3">
    <location>
        <begin position="971"/>
        <end position="992"/>
    </location>
</feature>
<dbReference type="OrthoDB" id="2436419at2759"/>
<evidence type="ECO:0000259" key="4">
    <source>
        <dbReference type="Pfam" id="PF07282"/>
    </source>
</evidence>
<evidence type="ECO:0000313" key="5">
    <source>
        <dbReference type="EMBL" id="KAF9966593.1"/>
    </source>
</evidence>
<dbReference type="Proteomes" id="UP000738359">
    <property type="component" value="Unassembled WGS sequence"/>
</dbReference>
<keyword evidence="2" id="KW-0175">Coiled coil</keyword>
<feature type="coiled-coil region" evidence="2">
    <location>
        <begin position="91"/>
        <end position="125"/>
    </location>
</feature>
<feature type="domain" description="Cas12f1-like TNB" evidence="4">
    <location>
        <begin position="875"/>
        <end position="940"/>
    </location>
</feature>
<accession>A0A9P6JBD7</accession>
<feature type="region of interest" description="Disordered" evidence="3">
    <location>
        <begin position="310"/>
        <end position="411"/>
    </location>
</feature>
<gene>
    <name evidence="5" type="ORF">BGZ70_001851</name>
</gene>
<dbReference type="GO" id="GO:0003677">
    <property type="term" value="F:DNA binding"/>
    <property type="evidence" value="ECO:0007669"/>
    <property type="project" value="UniProtKB-KW"/>
</dbReference>
<feature type="compositionally biased region" description="Basic residues" evidence="3">
    <location>
        <begin position="393"/>
        <end position="402"/>
    </location>
</feature>
<dbReference type="InterPro" id="IPR006084">
    <property type="entry name" value="XPG/Rad2"/>
</dbReference>
<dbReference type="AlphaFoldDB" id="A0A9P6JBD7"/>
<sequence>MGILGLWPFIHHKGYIADSFKTIAAAAGDVQATHPRYLVDVQATFYATIRYAYTHKEITMAHNILRHAIEKTGLTTSAVLYLDGAHPQEKQQTHEDRAVKCREALKRAENAMATLQDRVRTGKRVRRHHFGNVIQNAKDGFRWSGEERRDCTPNDIVVSIDSDYFGYRSVNAILRPFRGEYRKYDVAQVTAHLGLSRDQLTALCIVSKNDYTSNITKLGPETNLKLISKLRADDASAIVDEYLGDKCVRRKNTSNESFAASVRVFVRLEQSAVSALAHQGNQQSFRDLLRELEAVKQEYNATKQLGVFRDGNAPRKLSSDEGPSNIFWTVDQPHERRSMPHPSGRPYTYRRRYSCKFRTPKIKHAPPDTLKMHQWKKPKDETNPEAESSSKTNKGRSKKRKTSKYEKKDPEAMDKKGLVYTMQHEHPTVSLTVGTVNCNLKAALERSSRDEQVRNAFDSLVAPETATAPTLTDLASSIKKCLKDVVRLASETKRICQKAVAVYVQRVSKNGVSEQDRRVLDKICGRVSEDEQDDEDENDSSNNADADDDSDKPEVAFMRALLNCIYNRRPPPDSKSSADIKFFIEQVKDVLPSMSDSGTINERMPYPATTVLRSTATAVATSMRQHFGRGTKTLAERVCDGFQLQLLAYKTKVLHSVKYRRLDENKLPPRISTTVGGTDYYMTEIRNVIRSAEDVTRLWNCKPEEVKVLGIDLGKAFVVGACALVPTGDPDKDEVKTLNLAVNQRAVYQPVFKHRRWSEHKKAQKTSAGVSIKEIEDDLPPLRGNEADAEAYVARTKDVESTLVKFYSDDDRESWKRHKFDLKKAFDEEFRVVADSLLQMVGGTSSAPRDENNNVLIAIGLGDFGSNNKLSSLHSSFSRYFVELARSLGYVVCGINEYYTSKRCPRCKNFVGQVTIRRLYCPSPTCQSYIHRDVLGGNNIAIIAKHRVTRLERPLYLQPIDAQGRYLWTNSGETSSSSGGEARAGNKRRRPE</sequence>
<feature type="compositionally biased region" description="Acidic residues" evidence="3">
    <location>
        <begin position="530"/>
        <end position="551"/>
    </location>
</feature>
<dbReference type="Gene3D" id="1.10.150.20">
    <property type="entry name" value="5' to 3' exonuclease, C-terminal subdomain"/>
    <property type="match status" value="1"/>
</dbReference>
<keyword evidence="6" id="KW-1185">Reference proteome</keyword>
<organism evidence="5 6">
    <name type="scientific">Mortierella alpina</name>
    <name type="common">Oleaginous fungus</name>
    <name type="synonym">Mortierella renispora</name>
    <dbReference type="NCBI Taxonomy" id="64518"/>
    <lineage>
        <taxon>Eukaryota</taxon>
        <taxon>Fungi</taxon>
        <taxon>Fungi incertae sedis</taxon>
        <taxon>Mucoromycota</taxon>
        <taxon>Mortierellomycotina</taxon>
        <taxon>Mortierellomycetes</taxon>
        <taxon>Mortierellales</taxon>
        <taxon>Mortierellaceae</taxon>
        <taxon>Mortierella</taxon>
    </lineage>
</organism>
<dbReference type="PANTHER" id="PTHR11081">
    <property type="entry name" value="FLAP ENDONUCLEASE FAMILY MEMBER"/>
    <property type="match status" value="1"/>
</dbReference>
<evidence type="ECO:0000256" key="2">
    <source>
        <dbReference type="SAM" id="Coils"/>
    </source>
</evidence>
<dbReference type="Pfam" id="PF07282">
    <property type="entry name" value="Cas12f1-like_TNB"/>
    <property type="match status" value="1"/>
</dbReference>
<dbReference type="SUPFAM" id="SSF88723">
    <property type="entry name" value="PIN domain-like"/>
    <property type="match status" value="1"/>
</dbReference>
<evidence type="ECO:0000313" key="6">
    <source>
        <dbReference type="Proteomes" id="UP000738359"/>
    </source>
</evidence>
<feature type="compositionally biased region" description="Basic residues" evidence="3">
    <location>
        <begin position="348"/>
        <end position="364"/>
    </location>
</feature>
<dbReference type="EMBL" id="JAAAHY010000143">
    <property type="protein sequence ID" value="KAF9966593.1"/>
    <property type="molecule type" value="Genomic_DNA"/>
</dbReference>
<dbReference type="Gene3D" id="3.40.50.1010">
    <property type="entry name" value="5'-nuclease"/>
    <property type="match status" value="1"/>
</dbReference>
<evidence type="ECO:0000256" key="1">
    <source>
        <dbReference type="ARBA" id="ARBA00023125"/>
    </source>
</evidence>
<reference evidence="5" key="1">
    <citation type="journal article" date="2020" name="Fungal Divers.">
        <title>Resolving the Mortierellaceae phylogeny through synthesis of multi-gene phylogenetics and phylogenomics.</title>
        <authorList>
            <person name="Vandepol N."/>
            <person name="Liber J."/>
            <person name="Desiro A."/>
            <person name="Na H."/>
            <person name="Kennedy M."/>
            <person name="Barry K."/>
            <person name="Grigoriev I.V."/>
            <person name="Miller A.N."/>
            <person name="O'Donnell K."/>
            <person name="Stajich J.E."/>
            <person name="Bonito G."/>
        </authorList>
    </citation>
    <scope>NUCLEOTIDE SEQUENCE</scope>
    <source>
        <strain evidence="5">CK1249</strain>
    </source>
</reference>
<comment type="caution">
    <text evidence="5">The sequence shown here is derived from an EMBL/GenBank/DDBJ whole genome shotgun (WGS) entry which is preliminary data.</text>
</comment>
<protein>
    <recommendedName>
        <fullName evidence="4">Cas12f1-like TNB domain-containing protein</fullName>
    </recommendedName>
</protein>
<evidence type="ECO:0000256" key="3">
    <source>
        <dbReference type="SAM" id="MobiDB-lite"/>
    </source>
</evidence>
<feature type="region of interest" description="Disordered" evidence="3">
    <location>
        <begin position="526"/>
        <end position="552"/>
    </location>
</feature>
<dbReference type="InterPro" id="IPR029060">
    <property type="entry name" value="PIN-like_dom_sf"/>
</dbReference>
<dbReference type="InterPro" id="IPR010095">
    <property type="entry name" value="Cas12f1-like_TNB"/>
</dbReference>
<name>A0A9P6JBD7_MORAP</name>
<keyword evidence="1" id="KW-0238">DNA-binding</keyword>
<feature type="compositionally biased region" description="Low complexity" evidence="3">
    <location>
        <begin position="971"/>
        <end position="983"/>
    </location>
</feature>
<dbReference type="GO" id="GO:0017108">
    <property type="term" value="F:5'-flap endonuclease activity"/>
    <property type="evidence" value="ECO:0007669"/>
    <property type="project" value="TreeGrafter"/>
</dbReference>
<dbReference type="PANTHER" id="PTHR11081:SF59">
    <property type="entry name" value="FI23547P1"/>
    <property type="match status" value="1"/>
</dbReference>